<evidence type="ECO:0000256" key="5">
    <source>
        <dbReference type="SAM" id="MobiDB-lite"/>
    </source>
</evidence>
<dbReference type="GO" id="GO:0048311">
    <property type="term" value="P:mitochondrion distribution"/>
    <property type="evidence" value="ECO:0007669"/>
    <property type="project" value="TreeGrafter"/>
</dbReference>
<organism evidence="8 9">
    <name type="scientific">Daphnia magna</name>
    <dbReference type="NCBI Taxonomy" id="35525"/>
    <lineage>
        <taxon>Eukaryota</taxon>
        <taxon>Metazoa</taxon>
        <taxon>Ecdysozoa</taxon>
        <taxon>Arthropoda</taxon>
        <taxon>Crustacea</taxon>
        <taxon>Branchiopoda</taxon>
        <taxon>Diplostraca</taxon>
        <taxon>Cladocera</taxon>
        <taxon>Anomopoda</taxon>
        <taxon>Daphniidae</taxon>
        <taxon>Daphnia</taxon>
    </lineage>
</organism>
<dbReference type="GO" id="GO:0047496">
    <property type="term" value="P:vesicle transport along microtubule"/>
    <property type="evidence" value="ECO:0007669"/>
    <property type="project" value="TreeGrafter"/>
</dbReference>
<dbReference type="GO" id="GO:0031410">
    <property type="term" value="C:cytoplasmic vesicle"/>
    <property type="evidence" value="ECO:0007669"/>
    <property type="project" value="TreeGrafter"/>
</dbReference>
<evidence type="ECO:0000313" key="8">
    <source>
        <dbReference type="EMBL" id="KZS18462.1"/>
    </source>
</evidence>
<comment type="caution">
    <text evidence="8">The sequence shown here is derived from an EMBL/GenBank/DDBJ whole genome shotgun (WGS) entry which is preliminary data.</text>
</comment>
<keyword evidence="3" id="KW-0175">Coiled coil</keyword>
<dbReference type="InterPro" id="IPR022154">
    <property type="entry name" value="TRAK1/2_C"/>
</dbReference>
<feature type="compositionally biased region" description="Polar residues" evidence="5">
    <location>
        <begin position="886"/>
        <end position="901"/>
    </location>
</feature>
<keyword evidence="9" id="KW-1185">Reference proteome</keyword>
<feature type="region of interest" description="Disordered" evidence="5">
    <location>
        <begin position="403"/>
        <end position="433"/>
    </location>
</feature>
<feature type="region of interest" description="Disordered" evidence="5">
    <location>
        <begin position="886"/>
        <end position="910"/>
    </location>
</feature>
<dbReference type="GO" id="GO:0017022">
    <property type="term" value="F:myosin binding"/>
    <property type="evidence" value="ECO:0007669"/>
    <property type="project" value="TreeGrafter"/>
</dbReference>
<name>A0A162P2H3_9CRUS</name>
<dbReference type="EMBL" id="LRGB01000512">
    <property type="protein sequence ID" value="KZS18462.1"/>
    <property type="molecule type" value="Genomic_DNA"/>
</dbReference>
<reference evidence="8 9" key="1">
    <citation type="submission" date="2016-03" db="EMBL/GenBank/DDBJ databases">
        <title>EvidentialGene: Evidence-directed Construction of Genes on Genomes.</title>
        <authorList>
            <person name="Gilbert D.G."/>
            <person name="Choi J.-H."/>
            <person name="Mockaitis K."/>
            <person name="Colbourne J."/>
            <person name="Pfrender M."/>
        </authorList>
    </citation>
    <scope>NUCLEOTIDE SEQUENCE [LARGE SCALE GENOMIC DNA]</scope>
    <source>
        <strain evidence="8 9">Xinb3</strain>
        <tissue evidence="8">Complete organism</tissue>
    </source>
</reference>
<dbReference type="Pfam" id="PF12448">
    <property type="entry name" value="Milton"/>
    <property type="match status" value="2"/>
</dbReference>
<dbReference type="SMART" id="SM01424">
    <property type="entry name" value="HAP1_N"/>
    <property type="match status" value="1"/>
</dbReference>
<sequence length="944" mass="104580">MLKFRYFIRCGDITLQLHKRSSERRGGSAGRVACYRSGTLSIRVLRANKLAAPLVETGCTVARISERPAILPLHTPVIGRAKDQVVNRTSTLDLNTSKTGLHWSASAESLRPVKEKIPLYTLRADSAAALTGYHNQNWYIPPPSQRIPAITEDLTPEQTKETLNYFLLCGERVSQMTKTYNDVEAVTRLLEEKEKDLELAARIGQGLLTRNKALEERLIAVEGELTSAHDTVTQLRHDLLLKGELLQIYSNDFDDSSPEGVRAFTTDLLQRKVKGLEDDNRKLRAEASQLANESSETELREEQLLHQVVAQLAEANSHIKNLDEELANKYDETNKHREEITSLLGQLVSQRHKIRELTLENEDLTMQLHVVRECQNELAVELSEYKDKYAEILELLHETQEQVKEQNKRSLPTSRGLAGASAPPSRATSHYHPDSLASELELSSLGSESWPSEISSTPQTLPSRFQYQRVFDTVRCASMAVEPRVLASTPTTDGPRMPPRLAVNTSTPMAEISPSFQKAQSVLEKLTATSETDYPATSKVGVPGTPGTVDLTHALRRLAPKTTVTGPSHDGHGWRTPDSIMSTGSRSGLSSLNSFHYPEKLKIIKPMEGSMTLHHWSRLATPHLGTLLEERPGVATRETKSTHVDTFNYQRDFLEMYSLFDVEEDEEMETVAGKTFDSSAPVYTLTNSTATHPNNLTSVTSSMQSGYMTSSVDYPSLNHSVNSVQSGNRSENGSTLPSQRRLVEALHERGVGHSIVGWSGLSTPNNSPGCSSPDGSSSHFLSETWEFLAEGAKMIRRTLTGQETPLPARRCVPRIARKELETVSRMHLLDKLEKLGLDEVNQTFSSVSPTTLRVALENLTYVTDGHRDDSDAWQISKDGVASCSESRSPIRRNLSNSSVENVPSPKLSPMHRSSSVGLNMICDLGSPSSSIASNFDIRAKFQVV</sequence>
<dbReference type="SMART" id="SM01423">
    <property type="entry name" value="Milton"/>
    <property type="match status" value="1"/>
</dbReference>
<dbReference type="OrthoDB" id="10067624at2759"/>
<evidence type="ECO:0000256" key="3">
    <source>
        <dbReference type="ARBA" id="ARBA00023054"/>
    </source>
</evidence>
<comment type="subcellular location">
    <subcellularLocation>
        <location evidence="1">Mitochondrion</location>
    </subcellularLocation>
</comment>
<keyword evidence="4" id="KW-0496">Mitochondrion</keyword>
<dbReference type="Proteomes" id="UP000076858">
    <property type="component" value="Unassembled WGS sequence"/>
</dbReference>
<comment type="similarity">
    <text evidence="2">Belongs to the milton family.</text>
</comment>
<evidence type="ECO:0000259" key="6">
    <source>
        <dbReference type="SMART" id="SM01423"/>
    </source>
</evidence>
<proteinExistence type="inferred from homology"/>
<gene>
    <name evidence="8" type="ORF">APZ42_014951</name>
</gene>
<evidence type="ECO:0000256" key="1">
    <source>
        <dbReference type="ARBA" id="ARBA00004173"/>
    </source>
</evidence>
<dbReference type="Pfam" id="PF04849">
    <property type="entry name" value="HAP1_N"/>
    <property type="match status" value="1"/>
</dbReference>
<dbReference type="InterPro" id="IPR051946">
    <property type="entry name" value="Intracell_Traff-Reg"/>
</dbReference>
<dbReference type="GO" id="GO:0005739">
    <property type="term" value="C:mitochondrion"/>
    <property type="evidence" value="ECO:0007669"/>
    <property type="project" value="UniProtKB-SubCell"/>
</dbReference>
<evidence type="ECO:0000259" key="7">
    <source>
        <dbReference type="SMART" id="SM01424"/>
    </source>
</evidence>
<evidence type="ECO:0000256" key="4">
    <source>
        <dbReference type="ARBA" id="ARBA00023128"/>
    </source>
</evidence>
<dbReference type="PANTHER" id="PTHR15751:SF12">
    <property type="entry name" value="TRAFFICKING KINESIN-BINDING PROTEIN MILT"/>
    <property type="match status" value="1"/>
</dbReference>
<feature type="domain" description="Trafficking kinesin-binding protein C-terminal" evidence="6">
    <location>
        <begin position="444"/>
        <end position="610"/>
    </location>
</feature>
<evidence type="ECO:0000313" key="9">
    <source>
        <dbReference type="Proteomes" id="UP000076858"/>
    </source>
</evidence>
<dbReference type="InterPro" id="IPR006933">
    <property type="entry name" value="HAP1_N"/>
</dbReference>
<dbReference type="PANTHER" id="PTHR15751">
    <property type="entry name" value="TRAFFICKING KINESIN-BINDING PROTEIN"/>
    <property type="match status" value="1"/>
</dbReference>
<dbReference type="AlphaFoldDB" id="A0A162P2H3"/>
<dbReference type="GO" id="GO:0006605">
    <property type="term" value="P:protein targeting"/>
    <property type="evidence" value="ECO:0007669"/>
    <property type="project" value="TreeGrafter"/>
</dbReference>
<accession>A0A162P2H3</accession>
<feature type="domain" description="HAP1 N-terminal" evidence="7">
    <location>
        <begin position="114"/>
        <end position="409"/>
    </location>
</feature>
<evidence type="ECO:0000256" key="2">
    <source>
        <dbReference type="ARBA" id="ARBA00007007"/>
    </source>
</evidence>
<protein>
    <submittedName>
        <fullName evidence="8">Trafficking kinesin-binding protein milt</fullName>
    </submittedName>
</protein>
<dbReference type="STRING" id="35525.A0A162P2H3"/>